<evidence type="ECO:0000313" key="2">
    <source>
        <dbReference type="EMBL" id="EDQ33266.1"/>
    </source>
</evidence>
<name>A9D8B9_HOEPD</name>
<evidence type="ECO:0000313" key="3">
    <source>
        <dbReference type="Proteomes" id="UP000004291"/>
    </source>
</evidence>
<dbReference type="RefSeq" id="WP_007199223.1">
    <property type="nucleotide sequence ID" value="NZ_CM002917.1"/>
</dbReference>
<accession>A9D8B9</accession>
<dbReference type="Pfam" id="PF08448">
    <property type="entry name" value="PAS_4"/>
    <property type="match status" value="1"/>
</dbReference>
<dbReference type="STRING" id="411684.HPDFL43_17361"/>
<protein>
    <submittedName>
        <fullName evidence="2">PAS fold protein</fullName>
    </submittedName>
</protein>
<feature type="domain" description="PAS fold-4" evidence="1">
    <location>
        <begin position="135"/>
        <end position="238"/>
    </location>
</feature>
<dbReference type="Proteomes" id="UP000004291">
    <property type="component" value="Chromosome"/>
</dbReference>
<dbReference type="OrthoDB" id="7865850at2"/>
<dbReference type="Gene3D" id="3.30.450.20">
    <property type="entry name" value="PAS domain"/>
    <property type="match status" value="1"/>
</dbReference>
<proteinExistence type="predicted"/>
<dbReference type="InterPro" id="IPR035965">
    <property type="entry name" value="PAS-like_dom_sf"/>
</dbReference>
<reference evidence="2 3" key="2">
    <citation type="submission" date="2012-06" db="EMBL/GenBank/DDBJ databases">
        <authorList>
            <person name="Fiebig A."/>
        </authorList>
    </citation>
    <scope>NUCLEOTIDE SEQUENCE [LARGE SCALE GENOMIC DNA]</scope>
    <source>
        <strain evidence="2 3">DFL-43</strain>
    </source>
</reference>
<dbReference type="EMBL" id="ABIA03000004">
    <property type="protein sequence ID" value="EDQ33266.1"/>
    <property type="molecule type" value="Genomic_DNA"/>
</dbReference>
<reference evidence="2 3" key="1">
    <citation type="submission" date="2007-10" db="EMBL/GenBank/DDBJ databases">
        <authorList>
            <person name="Wagner-Dobler I."/>
            <person name="Ferriera S."/>
            <person name="Johnson J."/>
            <person name="Kravitz S."/>
            <person name="Beeson K."/>
            <person name="Sutton G."/>
            <person name="Rogers Y.-H."/>
            <person name="Friedman R."/>
            <person name="Frazier M."/>
            <person name="Venter J.C."/>
        </authorList>
    </citation>
    <scope>NUCLEOTIDE SEQUENCE [LARGE SCALE GENOMIC DNA]</scope>
    <source>
        <strain evidence="2 3">DFL-43</strain>
    </source>
</reference>
<comment type="caution">
    <text evidence="2">The sequence shown here is derived from an EMBL/GenBank/DDBJ whole genome shotgun (WGS) entry which is preliminary data.</text>
</comment>
<organism evidence="2 3">
    <name type="scientific">Hoeflea phototrophica (strain DSM 17068 / NCIMB 14078 / DFL-43)</name>
    <dbReference type="NCBI Taxonomy" id="411684"/>
    <lineage>
        <taxon>Bacteria</taxon>
        <taxon>Pseudomonadati</taxon>
        <taxon>Pseudomonadota</taxon>
        <taxon>Alphaproteobacteria</taxon>
        <taxon>Hyphomicrobiales</taxon>
        <taxon>Rhizobiaceae</taxon>
        <taxon>Hoeflea</taxon>
    </lineage>
</organism>
<gene>
    <name evidence="2" type="ORF">HPDFL43_17361</name>
</gene>
<dbReference type="SUPFAM" id="SSF55785">
    <property type="entry name" value="PYP-like sensor domain (PAS domain)"/>
    <property type="match status" value="1"/>
</dbReference>
<dbReference type="AlphaFoldDB" id="A9D8B9"/>
<dbReference type="eggNOG" id="COG3829">
    <property type="taxonomic scope" value="Bacteria"/>
</dbReference>
<dbReference type="HOGENOM" id="CLU_1165104_0_0_5"/>
<dbReference type="InterPro" id="IPR013656">
    <property type="entry name" value="PAS_4"/>
</dbReference>
<evidence type="ECO:0000259" key="1">
    <source>
        <dbReference type="Pfam" id="PF08448"/>
    </source>
</evidence>
<sequence>MTDSRETLHDVLAAFKQAEADLACAIDAGETEQIHRAELRLSQVHFAVCHYPSQTPAELSAQLRFLLDRLINQTGASHESVEYRELCDMLTNRLERQIGTPWERAAGRGEVASQPTYLDPLESLSVSDLVSQATDRVSIIGTDYRYLRTSMGNVDFYKRTQQDLTGRHVGETIGAMRFEKRARARLDACFNGSLQDYSHTLEINGQIRIMNCRMSPVRDRHNALIGARVLMSDVTSLYQGETPLTPCAKMANDLSVGILKRA</sequence>
<keyword evidence="3" id="KW-1185">Reference proteome</keyword>